<dbReference type="AlphaFoldDB" id="A0A133VLR8"/>
<gene>
    <name evidence="3" type="ORF">AKJ54_00265</name>
</gene>
<feature type="domain" description="5'-Nucleotidase C-terminal" evidence="2">
    <location>
        <begin position="24"/>
        <end position="84"/>
    </location>
</feature>
<dbReference type="GO" id="GO:0008253">
    <property type="term" value="F:5'-nucleotidase activity"/>
    <property type="evidence" value="ECO:0007669"/>
    <property type="project" value="TreeGrafter"/>
</dbReference>
<dbReference type="SUPFAM" id="SSF55816">
    <property type="entry name" value="5'-nucleotidase (syn. UDP-sugar hydrolase), C-terminal domain"/>
    <property type="match status" value="1"/>
</dbReference>
<dbReference type="InterPro" id="IPR006179">
    <property type="entry name" value="5_nucleotidase/apyrase"/>
</dbReference>
<proteinExistence type="predicted"/>
<reference evidence="3 4" key="1">
    <citation type="journal article" date="2016" name="Sci. Rep.">
        <title>Metabolic traits of an uncultured archaeal lineage -MSBL1- from brine pools of the Red Sea.</title>
        <authorList>
            <person name="Mwirichia R."/>
            <person name="Alam I."/>
            <person name="Rashid M."/>
            <person name="Vinu M."/>
            <person name="Ba-Alawi W."/>
            <person name="Anthony Kamau A."/>
            <person name="Kamanda Ngugi D."/>
            <person name="Goker M."/>
            <person name="Klenk H.P."/>
            <person name="Bajic V."/>
            <person name="Stingl U."/>
        </authorList>
    </citation>
    <scope>NUCLEOTIDE SEQUENCE [LARGE SCALE GENOMIC DNA]</scope>
    <source>
        <strain evidence="3">SCGC-AAA382K21</strain>
    </source>
</reference>
<dbReference type="InterPro" id="IPR036907">
    <property type="entry name" value="5'-Nucleotdase_C_sf"/>
</dbReference>
<dbReference type="GO" id="GO:0008768">
    <property type="term" value="F:UDP-sugar diphosphatase activity"/>
    <property type="evidence" value="ECO:0007669"/>
    <property type="project" value="TreeGrafter"/>
</dbReference>
<dbReference type="PANTHER" id="PTHR11575">
    <property type="entry name" value="5'-NUCLEOTIDASE-RELATED"/>
    <property type="match status" value="1"/>
</dbReference>
<dbReference type="Pfam" id="PF02872">
    <property type="entry name" value="5_nucleotid_C"/>
    <property type="match status" value="1"/>
</dbReference>
<dbReference type="Proteomes" id="UP000070504">
    <property type="component" value="Unassembled WGS sequence"/>
</dbReference>
<keyword evidence="1" id="KW-1133">Transmembrane helix</keyword>
<sequence>DNIISPIVDVKIGYTSSGLQEGENVAESYRIEAGAEVGYQNSGGIRAGIYAGDIIVRQVYRVLPFGNKLMSMDLRGDYLKNQFNYGYVSGAYENGGSWYLDNGDLIENSGYYRVATNEYSGTRYDFVHGENITYHGLCRDAFVEYLEETYPYSPVGGVFHSADRERLEEQGENTLTAYLVPLAAVISVLALAVWWRKRE</sequence>
<evidence type="ECO:0000313" key="4">
    <source>
        <dbReference type="Proteomes" id="UP000070504"/>
    </source>
</evidence>
<keyword evidence="1" id="KW-0812">Transmembrane</keyword>
<evidence type="ECO:0000259" key="2">
    <source>
        <dbReference type="Pfam" id="PF02872"/>
    </source>
</evidence>
<keyword evidence="1" id="KW-0472">Membrane</keyword>
<feature type="non-terminal residue" evidence="3">
    <location>
        <position position="1"/>
    </location>
</feature>
<keyword evidence="4" id="KW-1185">Reference proteome</keyword>
<dbReference type="EMBL" id="LHYH01000004">
    <property type="protein sequence ID" value="KXB07398.1"/>
    <property type="molecule type" value="Genomic_DNA"/>
</dbReference>
<accession>A0A133VLR8</accession>
<dbReference type="GO" id="GO:0009166">
    <property type="term" value="P:nucleotide catabolic process"/>
    <property type="evidence" value="ECO:0007669"/>
    <property type="project" value="InterPro"/>
</dbReference>
<dbReference type="Gene3D" id="3.90.780.10">
    <property type="entry name" value="5'-Nucleotidase, C-terminal domain"/>
    <property type="match status" value="1"/>
</dbReference>
<evidence type="ECO:0000313" key="3">
    <source>
        <dbReference type="EMBL" id="KXB07398.1"/>
    </source>
</evidence>
<organism evidence="3 4">
    <name type="scientific">candidate division MSBL1 archaeon SCGC-AAA382K21</name>
    <dbReference type="NCBI Taxonomy" id="1698283"/>
    <lineage>
        <taxon>Archaea</taxon>
        <taxon>Methanobacteriati</taxon>
        <taxon>Methanobacteriota</taxon>
        <taxon>candidate division MSBL1</taxon>
    </lineage>
</organism>
<dbReference type="InterPro" id="IPR008334">
    <property type="entry name" value="5'-Nucleotdase_C"/>
</dbReference>
<evidence type="ECO:0000256" key="1">
    <source>
        <dbReference type="SAM" id="Phobius"/>
    </source>
</evidence>
<protein>
    <recommendedName>
        <fullName evidence="2">5'-Nucleotidase C-terminal domain-containing protein</fullName>
    </recommendedName>
</protein>
<dbReference type="PANTHER" id="PTHR11575:SF24">
    <property type="entry name" value="5'-NUCLEOTIDASE"/>
    <property type="match status" value="1"/>
</dbReference>
<name>A0A133VLR8_9EURY</name>
<feature type="transmembrane region" description="Helical" evidence="1">
    <location>
        <begin position="175"/>
        <end position="195"/>
    </location>
</feature>
<comment type="caution">
    <text evidence="3">The sequence shown here is derived from an EMBL/GenBank/DDBJ whole genome shotgun (WGS) entry which is preliminary data.</text>
</comment>